<dbReference type="InterPro" id="IPR003400">
    <property type="entry name" value="ExbD"/>
</dbReference>
<keyword evidence="4 7" id="KW-0812">Transmembrane</keyword>
<dbReference type="GO" id="GO:0015031">
    <property type="term" value="P:protein transport"/>
    <property type="evidence" value="ECO:0007669"/>
    <property type="project" value="UniProtKB-KW"/>
</dbReference>
<keyword evidence="3" id="KW-1003">Cell membrane</keyword>
<evidence type="ECO:0000256" key="4">
    <source>
        <dbReference type="ARBA" id="ARBA00022692"/>
    </source>
</evidence>
<keyword evidence="5 8" id="KW-1133">Transmembrane helix</keyword>
<gene>
    <name evidence="9" type="primary">exbD</name>
    <name evidence="9" type="ORF">MAMC_00815</name>
</gene>
<reference evidence="9" key="1">
    <citation type="submission" date="2019-09" db="EMBL/GenBank/DDBJ databases">
        <authorList>
            <person name="Cremers G."/>
        </authorList>
    </citation>
    <scope>NUCLEOTIDE SEQUENCE [LARGE SCALE GENOMIC DNA]</scope>
    <source>
        <strain evidence="9">3B</strain>
    </source>
</reference>
<evidence type="ECO:0000256" key="8">
    <source>
        <dbReference type="SAM" id="Phobius"/>
    </source>
</evidence>
<evidence type="ECO:0000256" key="5">
    <source>
        <dbReference type="ARBA" id="ARBA00022989"/>
    </source>
</evidence>
<evidence type="ECO:0000256" key="6">
    <source>
        <dbReference type="ARBA" id="ARBA00023136"/>
    </source>
</evidence>
<dbReference type="Proteomes" id="UP000381693">
    <property type="component" value="Unassembled WGS sequence"/>
</dbReference>
<accession>A0A5E6M9E6</accession>
<organism evidence="9 10">
    <name type="scientific">Methylacidimicrobium cyclopophantes</name>
    <dbReference type="NCBI Taxonomy" id="1041766"/>
    <lineage>
        <taxon>Bacteria</taxon>
        <taxon>Pseudomonadati</taxon>
        <taxon>Verrucomicrobiota</taxon>
        <taxon>Methylacidimicrobium</taxon>
    </lineage>
</organism>
<evidence type="ECO:0000256" key="1">
    <source>
        <dbReference type="ARBA" id="ARBA00004162"/>
    </source>
</evidence>
<comment type="similarity">
    <text evidence="2 7">Belongs to the ExbD/TolR family.</text>
</comment>
<dbReference type="PANTHER" id="PTHR30558:SF3">
    <property type="entry name" value="BIOPOLYMER TRANSPORT PROTEIN EXBD-RELATED"/>
    <property type="match status" value="1"/>
</dbReference>
<evidence type="ECO:0000313" key="10">
    <source>
        <dbReference type="Proteomes" id="UP000381693"/>
    </source>
</evidence>
<evidence type="ECO:0000256" key="2">
    <source>
        <dbReference type="ARBA" id="ARBA00005811"/>
    </source>
</evidence>
<evidence type="ECO:0000313" key="9">
    <source>
        <dbReference type="EMBL" id="VVM05828.1"/>
    </source>
</evidence>
<dbReference type="AlphaFoldDB" id="A0A5E6M9E6"/>
<keyword evidence="6 8" id="KW-0472">Membrane</keyword>
<evidence type="ECO:0000256" key="3">
    <source>
        <dbReference type="ARBA" id="ARBA00022475"/>
    </source>
</evidence>
<sequence>MRVSSPRRHRPRLEIIPFIDVMFFLLATFMMVSLAMIKNAGVAVQLPKAQTSGSEERKENEVTLTVTDKGDVYFDHDKVSPSELPGRLAALKAGAGPEKAKVFLNSDRKATFDSVVGVLDEIRKQGITRIAIQTEKTEKAP</sequence>
<dbReference type="OrthoDB" id="9793581at2"/>
<dbReference type="EMBL" id="CABFUZ020000098">
    <property type="protein sequence ID" value="VVM05828.1"/>
    <property type="molecule type" value="Genomic_DNA"/>
</dbReference>
<keyword evidence="7" id="KW-0653">Protein transport</keyword>
<dbReference type="GO" id="GO:0022857">
    <property type="term" value="F:transmembrane transporter activity"/>
    <property type="evidence" value="ECO:0007669"/>
    <property type="project" value="InterPro"/>
</dbReference>
<protein>
    <submittedName>
        <fullName evidence="9">Biopolymer transport protein ExbD</fullName>
    </submittedName>
</protein>
<feature type="transmembrane region" description="Helical" evidence="8">
    <location>
        <begin position="15"/>
        <end position="37"/>
    </location>
</feature>
<dbReference type="GO" id="GO:0005886">
    <property type="term" value="C:plasma membrane"/>
    <property type="evidence" value="ECO:0007669"/>
    <property type="project" value="UniProtKB-SubCell"/>
</dbReference>
<dbReference type="Gene3D" id="3.30.420.270">
    <property type="match status" value="1"/>
</dbReference>
<comment type="caution">
    <text evidence="9">The sequence shown here is derived from an EMBL/GenBank/DDBJ whole genome shotgun (WGS) entry which is preliminary data.</text>
</comment>
<comment type="subcellular location">
    <subcellularLocation>
        <location evidence="1">Cell membrane</location>
        <topology evidence="1">Single-pass membrane protein</topology>
    </subcellularLocation>
    <subcellularLocation>
        <location evidence="7">Cell membrane</location>
        <topology evidence="7">Single-pass type II membrane protein</topology>
    </subcellularLocation>
</comment>
<evidence type="ECO:0000256" key="7">
    <source>
        <dbReference type="RuleBase" id="RU003879"/>
    </source>
</evidence>
<name>A0A5E6M9E6_9BACT</name>
<dbReference type="RefSeq" id="WP_142524885.1">
    <property type="nucleotide sequence ID" value="NZ_CABFUZ020000098.1"/>
</dbReference>
<dbReference type="PANTHER" id="PTHR30558">
    <property type="entry name" value="EXBD MEMBRANE COMPONENT OF PMF-DRIVEN MACROMOLECULE IMPORT SYSTEM"/>
    <property type="match status" value="1"/>
</dbReference>
<keyword evidence="10" id="KW-1185">Reference proteome</keyword>
<keyword evidence="7" id="KW-0813">Transport</keyword>
<dbReference type="Pfam" id="PF02472">
    <property type="entry name" value="ExbD"/>
    <property type="match status" value="1"/>
</dbReference>
<proteinExistence type="inferred from homology"/>